<dbReference type="InterPro" id="IPR003439">
    <property type="entry name" value="ABC_transporter-like_ATP-bd"/>
</dbReference>
<keyword evidence="7" id="KW-1185">Reference proteome</keyword>
<dbReference type="InterPro" id="IPR013611">
    <property type="entry name" value="Transp-assoc_OB_typ2"/>
</dbReference>
<accession>A0A552U9Y9</accession>
<dbReference type="InterPro" id="IPR012340">
    <property type="entry name" value="NA-bd_OB-fold"/>
</dbReference>
<dbReference type="FunFam" id="3.40.50.300:FF:000042">
    <property type="entry name" value="Maltose/maltodextrin ABC transporter, ATP-binding protein"/>
    <property type="match status" value="1"/>
</dbReference>
<proteinExistence type="inferred from homology"/>
<dbReference type="InterPro" id="IPR008995">
    <property type="entry name" value="Mo/tungstate-bd_C_term_dom"/>
</dbReference>
<dbReference type="SUPFAM" id="SSF50331">
    <property type="entry name" value="MOP-like"/>
    <property type="match status" value="1"/>
</dbReference>
<dbReference type="Gene3D" id="2.40.50.100">
    <property type="match status" value="1"/>
</dbReference>
<name>A0A552U9Y9_9SPHN</name>
<evidence type="ECO:0000313" key="7">
    <source>
        <dbReference type="Proteomes" id="UP000317894"/>
    </source>
</evidence>
<dbReference type="OrthoDB" id="9802264at2"/>
<dbReference type="GO" id="GO:0016887">
    <property type="term" value="F:ATP hydrolysis activity"/>
    <property type="evidence" value="ECO:0007669"/>
    <property type="project" value="InterPro"/>
</dbReference>
<protein>
    <submittedName>
        <fullName evidence="6">ATP-binding cassette domain-containing protein</fullName>
    </submittedName>
</protein>
<sequence length="392" mass="41187">MSSEGCSNPPIDAARLSVITRKPRLTSLVLDNVSKSYGATRVLDGVSLSMEAGEFVAFLGPSGSGKSTLLRIIAGLETLDSGTVTLGGRRIDTLAPGARDVAMVFQAYALYPHMTVAENMAFGLRNAKVPTAEIEARIAQAATSLEIGDWLDRKPGQLSGGQRQRVAIGRAIVKNPALFLLDEPLSNLDAALRNRTRVELAQLRQRVAAAIIMVTHDQAEAMTLADRIMVMNDCRIQQVGTPLEIYARPANAFVARFVGSPAMTLAAATLVAGEGTHAHARLGDGTHLATCVPASGLVGGAGVVGVRVGLRPEHVTVCAPGTGTTDAQAILVERLGDRSFIYAQLSDGEAIIAQDHGTCRVRIGDRVGLRIDAAAAALFTADDTAWHPVDAA</sequence>
<comment type="similarity">
    <text evidence="1">Belongs to the ABC transporter superfamily.</text>
</comment>
<dbReference type="Gene3D" id="2.40.50.140">
    <property type="entry name" value="Nucleic acid-binding proteins"/>
    <property type="match status" value="1"/>
</dbReference>
<dbReference type="PROSITE" id="PS50893">
    <property type="entry name" value="ABC_TRANSPORTER_2"/>
    <property type="match status" value="1"/>
</dbReference>
<dbReference type="Pfam" id="PF08402">
    <property type="entry name" value="TOBE_2"/>
    <property type="match status" value="1"/>
</dbReference>
<evidence type="ECO:0000256" key="3">
    <source>
        <dbReference type="ARBA" id="ARBA00022741"/>
    </source>
</evidence>
<keyword evidence="2" id="KW-0813">Transport</keyword>
<dbReference type="Proteomes" id="UP000317894">
    <property type="component" value="Unassembled WGS sequence"/>
</dbReference>
<feature type="domain" description="ABC transporter" evidence="5">
    <location>
        <begin position="28"/>
        <end position="258"/>
    </location>
</feature>
<dbReference type="InterPro" id="IPR003593">
    <property type="entry name" value="AAA+_ATPase"/>
</dbReference>
<reference evidence="6 7" key="1">
    <citation type="submission" date="2019-07" db="EMBL/GenBank/DDBJ databases">
        <title>Novel species isolated from glacier.</title>
        <authorList>
            <person name="Liu Q."/>
            <person name="Xin Y.-H."/>
        </authorList>
    </citation>
    <scope>NUCLEOTIDE SEQUENCE [LARGE SCALE GENOMIC DNA]</scope>
    <source>
        <strain evidence="6 7">LB1R16</strain>
    </source>
</reference>
<dbReference type="GO" id="GO:0005524">
    <property type="term" value="F:ATP binding"/>
    <property type="evidence" value="ECO:0007669"/>
    <property type="project" value="UniProtKB-KW"/>
</dbReference>
<evidence type="ECO:0000256" key="4">
    <source>
        <dbReference type="ARBA" id="ARBA00022840"/>
    </source>
</evidence>
<dbReference type="InterPro" id="IPR017871">
    <property type="entry name" value="ABC_transporter-like_CS"/>
</dbReference>
<dbReference type="PROSITE" id="PS00211">
    <property type="entry name" value="ABC_TRANSPORTER_1"/>
    <property type="match status" value="1"/>
</dbReference>
<dbReference type="GO" id="GO:1990060">
    <property type="term" value="C:maltose transport complex"/>
    <property type="evidence" value="ECO:0007669"/>
    <property type="project" value="TreeGrafter"/>
</dbReference>
<dbReference type="SMART" id="SM00382">
    <property type="entry name" value="AAA"/>
    <property type="match status" value="1"/>
</dbReference>
<evidence type="ECO:0000256" key="1">
    <source>
        <dbReference type="ARBA" id="ARBA00005417"/>
    </source>
</evidence>
<dbReference type="PANTHER" id="PTHR43875">
    <property type="entry name" value="MALTODEXTRIN IMPORT ATP-BINDING PROTEIN MSMX"/>
    <property type="match status" value="1"/>
</dbReference>
<dbReference type="AlphaFoldDB" id="A0A552U9Y9"/>
<evidence type="ECO:0000313" key="6">
    <source>
        <dbReference type="EMBL" id="TRW15027.1"/>
    </source>
</evidence>
<dbReference type="InterPro" id="IPR027417">
    <property type="entry name" value="P-loop_NTPase"/>
</dbReference>
<dbReference type="GO" id="GO:0015423">
    <property type="term" value="F:ABC-type maltose transporter activity"/>
    <property type="evidence" value="ECO:0007669"/>
    <property type="project" value="TreeGrafter"/>
</dbReference>
<comment type="caution">
    <text evidence="6">The sequence shown here is derived from an EMBL/GenBank/DDBJ whole genome shotgun (WGS) entry which is preliminary data.</text>
</comment>
<dbReference type="Gene3D" id="3.40.50.300">
    <property type="entry name" value="P-loop containing nucleotide triphosphate hydrolases"/>
    <property type="match status" value="1"/>
</dbReference>
<keyword evidence="4 6" id="KW-0067">ATP-binding</keyword>
<dbReference type="InterPro" id="IPR047641">
    <property type="entry name" value="ABC_transpr_MalK/UgpC-like"/>
</dbReference>
<organism evidence="6 7">
    <name type="scientific">Glacieibacterium frigidum</name>
    <dbReference type="NCBI Taxonomy" id="2593303"/>
    <lineage>
        <taxon>Bacteria</taxon>
        <taxon>Pseudomonadati</taxon>
        <taxon>Pseudomonadota</taxon>
        <taxon>Alphaproteobacteria</taxon>
        <taxon>Sphingomonadales</taxon>
        <taxon>Sphingosinicellaceae</taxon>
        <taxon>Glacieibacterium</taxon>
    </lineage>
</organism>
<dbReference type="SUPFAM" id="SSF52540">
    <property type="entry name" value="P-loop containing nucleoside triphosphate hydrolases"/>
    <property type="match status" value="1"/>
</dbReference>
<dbReference type="PANTHER" id="PTHR43875:SF3">
    <property type="entry name" value="MALTOSE_MALTODEXTRIN IMPORT ATP-BINDING PROTEIN MALK"/>
    <property type="match status" value="1"/>
</dbReference>
<dbReference type="Pfam" id="PF00005">
    <property type="entry name" value="ABC_tran"/>
    <property type="match status" value="1"/>
</dbReference>
<keyword evidence="3" id="KW-0547">Nucleotide-binding</keyword>
<evidence type="ECO:0000259" key="5">
    <source>
        <dbReference type="PROSITE" id="PS50893"/>
    </source>
</evidence>
<dbReference type="GO" id="GO:0055052">
    <property type="term" value="C:ATP-binding cassette (ABC) transporter complex, substrate-binding subunit-containing"/>
    <property type="evidence" value="ECO:0007669"/>
    <property type="project" value="TreeGrafter"/>
</dbReference>
<evidence type="ECO:0000256" key="2">
    <source>
        <dbReference type="ARBA" id="ARBA00022448"/>
    </source>
</evidence>
<gene>
    <name evidence="6" type="ORF">FMM06_15340</name>
</gene>
<dbReference type="EMBL" id="VJWA01000002">
    <property type="protein sequence ID" value="TRW15027.1"/>
    <property type="molecule type" value="Genomic_DNA"/>
</dbReference>